<protein>
    <submittedName>
        <fullName evidence="2">Uncharacterized protein</fullName>
    </submittedName>
</protein>
<keyword evidence="1" id="KW-0472">Membrane</keyword>
<name>A0ABQ0GEW6_9PEZI</name>
<feature type="transmembrane region" description="Helical" evidence="1">
    <location>
        <begin position="48"/>
        <end position="70"/>
    </location>
</feature>
<keyword evidence="1" id="KW-0812">Transmembrane</keyword>
<accession>A0ABQ0GEW6</accession>
<dbReference type="EMBL" id="BAAFSV010000003">
    <property type="protein sequence ID" value="GAB1316279.1"/>
    <property type="molecule type" value="Genomic_DNA"/>
</dbReference>
<feature type="transmembrane region" description="Helical" evidence="1">
    <location>
        <begin position="82"/>
        <end position="101"/>
    </location>
</feature>
<dbReference type="GeneID" id="98177232"/>
<keyword evidence="1" id="KW-1133">Transmembrane helix</keyword>
<reference evidence="2 3" key="1">
    <citation type="submission" date="2024-09" db="EMBL/GenBank/DDBJ databases">
        <title>Itraconazole resistance in Madurella fahalii resulting from another homologue of gene encoding cytochrome P450 14-alpha sterol demethylase (CYP51).</title>
        <authorList>
            <person name="Yoshioka I."/>
            <person name="Fahal A.H."/>
            <person name="Kaneko S."/>
            <person name="Yaguchi T."/>
        </authorList>
    </citation>
    <scope>NUCLEOTIDE SEQUENCE [LARGE SCALE GENOMIC DNA]</scope>
    <source>
        <strain evidence="2 3">IFM 68171</strain>
    </source>
</reference>
<dbReference type="Pfam" id="PF14087">
    <property type="entry name" value="DUF4267"/>
    <property type="match status" value="1"/>
</dbReference>
<dbReference type="InterPro" id="IPR025363">
    <property type="entry name" value="DUF4267"/>
</dbReference>
<feature type="transmembrane region" description="Helical" evidence="1">
    <location>
        <begin position="7"/>
        <end position="28"/>
    </location>
</feature>
<dbReference type="RefSeq" id="XP_070918010.1">
    <property type="nucleotide sequence ID" value="XM_071061909.1"/>
</dbReference>
<comment type="caution">
    <text evidence="2">The sequence shown here is derived from an EMBL/GenBank/DDBJ whole genome shotgun (WGS) entry which is preliminary data.</text>
</comment>
<evidence type="ECO:0000256" key="1">
    <source>
        <dbReference type="SAM" id="Phobius"/>
    </source>
</evidence>
<sequence length="128" mass="13702">MLDNFSLSHIPALIVASTTTFGGIWPMFNAPAAMLEFGFPPTVAQARAAAPVMVNGQARTTILGLLTFIFYYQGKYSEVDTIMAVFGAYAGAVDAYLVWKLGNPGKGLFRLVASWAIAACGFARLTSR</sequence>
<proteinExistence type="predicted"/>
<evidence type="ECO:0000313" key="3">
    <source>
        <dbReference type="Proteomes" id="UP001628179"/>
    </source>
</evidence>
<dbReference type="Proteomes" id="UP001628179">
    <property type="component" value="Unassembled WGS sequence"/>
</dbReference>
<evidence type="ECO:0000313" key="2">
    <source>
        <dbReference type="EMBL" id="GAB1316279.1"/>
    </source>
</evidence>
<organism evidence="2 3">
    <name type="scientific">Madurella fahalii</name>
    <dbReference type="NCBI Taxonomy" id="1157608"/>
    <lineage>
        <taxon>Eukaryota</taxon>
        <taxon>Fungi</taxon>
        <taxon>Dikarya</taxon>
        <taxon>Ascomycota</taxon>
        <taxon>Pezizomycotina</taxon>
        <taxon>Sordariomycetes</taxon>
        <taxon>Sordariomycetidae</taxon>
        <taxon>Sordariales</taxon>
        <taxon>Sordariales incertae sedis</taxon>
        <taxon>Madurella</taxon>
    </lineage>
</organism>
<gene>
    <name evidence="2" type="ORF">MFIFM68171_06489</name>
</gene>
<keyword evidence="3" id="KW-1185">Reference proteome</keyword>
<feature type="transmembrane region" description="Helical" evidence="1">
    <location>
        <begin position="107"/>
        <end position="125"/>
    </location>
</feature>